<gene>
    <name evidence="12" type="primary">uvrB</name>
    <name evidence="18" type="ORF">COU08_03000</name>
</gene>
<feature type="short sequence motif" description="Beta-hairpin" evidence="12">
    <location>
        <begin position="93"/>
        <end position="116"/>
    </location>
</feature>
<keyword evidence="5 12" id="KW-0227">DNA damage</keyword>
<organism evidence="18 19">
    <name type="scientific">Candidatus Harrisonbacteria bacterium CG10_big_fil_rev_8_21_14_0_10_42_17</name>
    <dbReference type="NCBI Taxonomy" id="1974584"/>
    <lineage>
        <taxon>Bacteria</taxon>
        <taxon>Candidatus Harrisoniibacteriota</taxon>
    </lineage>
</organism>
<comment type="subunit">
    <text evidence="10 12 13">Forms a heterotetramer with UvrA during the search for lesions. Interacts with UvrC in an incision complex.</text>
</comment>
<dbReference type="GO" id="GO:0009432">
    <property type="term" value="P:SOS response"/>
    <property type="evidence" value="ECO:0007669"/>
    <property type="project" value="UniProtKB-UniRule"/>
</dbReference>
<dbReference type="SUPFAM" id="SSF46600">
    <property type="entry name" value="C-terminal UvrC-binding domain of UvrB"/>
    <property type="match status" value="1"/>
</dbReference>
<dbReference type="GO" id="GO:0009380">
    <property type="term" value="C:excinuclease repair complex"/>
    <property type="evidence" value="ECO:0007669"/>
    <property type="project" value="InterPro"/>
</dbReference>
<dbReference type="GO" id="GO:0016887">
    <property type="term" value="F:ATP hydrolysis activity"/>
    <property type="evidence" value="ECO:0007669"/>
    <property type="project" value="InterPro"/>
</dbReference>
<dbReference type="InterPro" id="IPR004807">
    <property type="entry name" value="UvrB"/>
</dbReference>
<dbReference type="PANTHER" id="PTHR24029">
    <property type="entry name" value="UVRABC SYSTEM PROTEIN B"/>
    <property type="match status" value="1"/>
</dbReference>
<protein>
    <recommendedName>
        <fullName evidence="11 12">UvrABC system protein B</fullName>
        <shortName evidence="12">Protein UvrB</shortName>
    </recommendedName>
    <alternativeName>
        <fullName evidence="12">Excinuclease ABC subunit B</fullName>
    </alternativeName>
</protein>
<dbReference type="InterPro" id="IPR027417">
    <property type="entry name" value="P-loop_NTPase"/>
</dbReference>
<evidence type="ECO:0000256" key="9">
    <source>
        <dbReference type="ARBA" id="ARBA00023204"/>
    </source>
</evidence>
<evidence type="ECO:0000256" key="5">
    <source>
        <dbReference type="ARBA" id="ARBA00022763"/>
    </source>
</evidence>
<evidence type="ECO:0000256" key="4">
    <source>
        <dbReference type="ARBA" id="ARBA00022741"/>
    </source>
</evidence>
<dbReference type="PROSITE" id="PS50151">
    <property type="entry name" value="UVR"/>
    <property type="match status" value="1"/>
</dbReference>
<evidence type="ECO:0000256" key="3">
    <source>
        <dbReference type="ARBA" id="ARBA00022490"/>
    </source>
</evidence>
<dbReference type="InterPro" id="IPR041471">
    <property type="entry name" value="UvrB_inter"/>
</dbReference>
<dbReference type="InterPro" id="IPR001650">
    <property type="entry name" value="Helicase_C-like"/>
</dbReference>
<evidence type="ECO:0000259" key="17">
    <source>
        <dbReference type="PROSITE" id="PS51194"/>
    </source>
</evidence>
<feature type="binding site" evidence="12">
    <location>
        <begin position="40"/>
        <end position="47"/>
    </location>
    <ligand>
        <name>ATP</name>
        <dbReference type="ChEBI" id="CHEBI:30616"/>
    </ligand>
</feature>
<keyword evidence="12 13" id="KW-0742">SOS response</keyword>
<keyword evidence="14" id="KW-0175">Coiled coil</keyword>
<dbReference type="PANTHER" id="PTHR24029:SF0">
    <property type="entry name" value="UVRABC SYSTEM PROTEIN B"/>
    <property type="match status" value="1"/>
</dbReference>
<evidence type="ECO:0000256" key="7">
    <source>
        <dbReference type="ARBA" id="ARBA00022840"/>
    </source>
</evidence>
<accession>A0A2M6WHH4</accession>
<evidence type="ECO:0000256" key="10">
    <source>
        <dbReference type="ARBA" id="ARBA00026033"/>
    </source>
</evidence>
<dbReference type="GO" id="GO:0005524">
    <property type="term" value="F:ATP binding"/>
    <property type="evidence" value="ECO:0007669"/>
    <property type="project" value="UniProtKB-UniRule"/>
</dbReference>
<dbReference type="Pfam" id="PF02151">
    <property type="entry name" value="UVR"/>
    <property type="match status" value="1"/>
</dbReference>
<evidence type="ECO:0000256" key="2">
    <source>
        <dbReference type="ARBA" id="ARBA00008533"/>
    </source>
</evidence>
<dbReference type="GO" id="GO:0006289">
    <property type="term" value="P:nucleotide-excision repair"/>
    <property type="evidence" value="ECO:0007669"/>
    <property type="project" value="UniProtKB-UniRule"/>
</dbReference>
<evidence type="ECO:0000256" key="8">
    <source>
        <dbReference type="ARBA" id="ARBA00022881"/>
    </source>
</evidence>
<dbReference type="InterPro" id="IPR014001">
    <property type="entry name" value="Helicase_ATP-bd"/>
</dbReference>
<dbReference type="HAMAP" id="MF_00204">
    <property type="entry name" value="UvrB"/>
    <property type="match status" value="1"/>
</dbReference>
<dbReference type="SMART" id="SM00490">
    <property type="entry name" value="HELICc"/>
    <property type="match status" value="1"/>
</dbReference>
<dbReference type="NCBIfam" id="NF003673">
    <property type="entry name" value="PRK05298.1"/>
    <property type="match status" value="1"/>
</dbReference>
<name>A0A2M6WHH4_9BACT</name>
<keyword evidence="3 12" id="KW-0963">Cytoplasm</keyword>
<comment type="domain">
    <text evidence="12">The beta-hairpin motif is involved in DNA binding.</text>
</comment>
<evidence type="ECO:0000259" key="16">
    <source>
        <dbReference type="PROSITE" id="PS51192"/>
    </source>
</evidence>
<keyword evidence="8 12" id="KW-0267">Excision nuclease</keyword>
<evidence type="ECO:0000256" key="11">
    <source>
        <dbReference type="ARBA" id="ARBA00029504"/>
    </source>
</evidence>
<dbReference type="NCBIfam" id="TIGR00631">
    <property type="entry name" value="uvrb"/>
    <property type="match status" value="1"/>
</dbReference>
<reference evidence="19" key="1">
    <citation type="submission" date="2017-09" db="EMBL/GenBank/DDBJ databases">
        <title>Depth-based differentiation of microbial function through sediment-hosted aquifers and enrichment of novel symbionts in the deep terrestrial subsurface.</title>
        <authorList>
            <person name="Probst A.J."/>
            <person name="Ladd B."/>
            <person name="Jarett J.K."/>
            <person name="Geller-Mcgrath D.E."/>
            <person name="Sieber C.M.K."/>
            <person name="Emerson J.B."/>
            <person name="Anantharaman K."/>
            <person name="Thomas B.C."/>
            <person name="Malmstrom R."/>
            <person name="Stieglmeier M."/>
            <person name="Klingl A."/>
            <person name="Woyke T."/>
            <person name="Ryan C.M."/>
            <person name="Banfield J.F."/>
        </authorList>
    </citation>
    <scope>NUCLEOTIDE SEQUENCE [LARGE SCALE GENOMIC DNA]</scope>
</reference>
<feature type="domain" description="Helicase C-terminal" evidence="17">
    <location>
        <begin position="446"/>
        <end position="616"/>
    </location>
</feature>
<dbReference type="Pfam" id="PF17757">
    <property type="entry name" value="UvrB_inter"/>
    <property type="match status" value="1"/>
</dbReference>
<dbReference type="Proteomes" id="UP000228635">
    <property type="component" value="Unassembled WGS sequence"/>
</dbReference>
<dbReference type="GO" id="GO:0009381">
    <property type="term" value="F:excinuclease ABC activity"/>
    <property type="evidence" value="ECO:0007669"/>
    <property type="project" value="UniProtKB-UniRule"/>
</dbReference>
<proteinExistence type="inferred from homology"/>
<sequence length="685" mass="77909">MANSTFKLISQFKPSGDQPTAIKGLMDGLQKDQRYQTLLGVTGSGKTFTVANVIEKIGKPTLVIAHNKTLAAQLCNEFRELFPHNSVNYFVSYYDYYQPESYMPGSDTYIAKEAMVNDEIDKLRHAATTALLTRRDVIIVASVSCIYGLGAPEVYEQNIFRFRAGDTILRKDFARKLVELQFSRTNADLKRGTFRIRGEQWEVMPPDREMIYQFEVHDESIVRIFEVDPVKGFQPEITPEIPEVVIAPAKHFITPAHERKRALVAIREELKERLNFFEREKKFLEAERLERRTKFDMAMIREVGYCQGIENYSRHLSGRAAGEPPDTLLQYFPRSASSGQADFLTIIDESHVTVPQINGMYHGDASRKKTLIEYGFRLPSAADNRPLRFKEFEERVGQVIMTTATPGSFEREKCSPSTGSGCIIEQVIRPTGLIDPKITIRPVRGQVDDLIKEIEKCIRPPAGGKERVLVTTLTKKMAEDLSRYLHDLGIKVTYLHSDVKTLDRIKILTELRRGDHDVLVGVNLLREGLDLPEVSLVAILDADKEGFLRSETSLIQTIGRAARNANGEVLMYADHITGSIERAVGETERRRKKQLAYNKKHGIIPRTIIRAIKDILPVEDILELETRPLPKTKKGIEQLIKAKEKDMKKAAKMLDFELAAILRDELRVLLQQSRAETKQPRTKKN</sequence>
<comment type="subcellular location">
    <subcellularLocation>
        <location evidence="1 12 13">Cytoplasm</location>
    </subcellularLocation>
</comment>
<comment type="similarity">
    <text evidence="2 12 13">Belongs to the UvrB family.</text>
</comment>
<evidence type="ECO:0000256" key="14">
    <source>
        <dbReference type="SAM" id="Coils"/>
    </source>
</evidence>
<dbReference type="CDD" id="cd18790">
    <property type="entry name" value="SF2_C_UvrB"/>
    <property type="match status" value="1"/>
</dbReference>
<feature type="coiled-coil region" evidence="14">
    <location>
        <begin position="260"/>
        <end position="287"/>
    </location>
</feature>
<evidence type="ECO:0000256" key="13">
    <source>
        <dbReference type="RuleBase" id="RU003587"/>
    </source>
</evidence>
<evidence type="ECO:0000256" key="1">
    <source>
        <dbReference type="ARBA" id="ARBA00004496"/>
    </source>
</evidence>
<dbReference type="InterPro" id="IPR024759">
    <property type="entry name" value="UvrB_YAD/RRR_dom"/>
</dbReference>
<feature type="domain" description="UVR" evidence="15">
    <location>
        <begin position="637"/>
        <end position="672"/>
    </location>
</feature>
<dbReference type="InterPro" id="IPR001943">
    <property type="entry name" value="UVR_dom"/>
</dbReference>
<evidence type="ECO:0000256" key="6">
    <source>
        <dbReference type="ARBA" id="ARBA00022769"/>
    </source>
</evidence>
<evidence type="ECO:0000259" key="15">
    <source>
        <dbReference type="PROSITE" id="PS50151"/>
    </source>
</evidence>
<dbReference type="AlphaFoldDB" id="A0A2M6WHH4"/>
<dbReference type="Gene3D" id="4.10.860.10">
    <property type="entry name" value="UVR domain"/>
    <property type="match status" value="1"/>
</dbReference>
<comment type="function">
    <text evidence="12">The UvrABC repair system catalyzes the recognition and processing of DNA lesions. A damage recognition complex composed of 2 UvrA and 2 UvrB subunits scans DNA for abnormalities. Upon binding of the UvrA(2)B(2) complex to a putative damaged site, the DNA wraps around one UvrB monomer. DNA wrap is dependent on ATP binding by UvrB and probably causes local melting of the DNA helix, facilitating insertion of UvrB beta-hairpin between the DNA strands. Then UvrB probes one DNA strand for the presence of a lesion. If a lesion is found the UvrA subunits dissociate and the UvrB-DNA preincision complex is formed. This complex is subsequently bound by UvrC and the second UvrB is released. If no lesion is found, the DNA wraps around the other UvrB subunit that will check the other stand for damage.</text>
</comment>
<dbReference type="PROSITE" id="PS51194">
    <property type="entry name" value="HELICASE_CTER"/>
    <property type="match status" value="1"/>
</dbReference>
<dbReference type="InterPro" id="IPR006935">
    <property type="entry name" value="Helicase/UvrB_N"/>
</dbReference>
<dbReference type="EMBL" id="PFBA01000027">
    <property type="protein sequence ID" value="PIT92253.1"/>
    <property type="molecule type" value="Genomic_DNA"/>
</dbReference>
<dbReference type="SUPFAM" id="SSF52540">
    <property type="entry name" value="P-loop containing nucleoside triphosphate hydrolases"/>
    <property type="match status" value="2"/>
</dbReference>
<dbReference type="SMART" id="SM00487">
    <property type="entry name" value="DEXDc"/>
    <property type="match status" value="1"/>
</dbReference>
<dbReference type="PROSITE" id="PS51192">
    <property type="entry name" value="HELICASE_ATP_BIND_1"/>
    <property type="match status" value="1"/>
</dbReference>
<dbReference type="GO" id="GO:0003677">
    <property type="term" value="F:DNA binding"/>
    <property type="evidence" value="ECO:0007669"/>
    <property type="project" value="UniProtKB-UniRule"/>
</dbReference>
<feature type="domain" description="Helicase ATP-binding" evidence="16">
    <location>
        <begin position="27"/>
        <end position="204"/>
    </location>
</feature>
<dbReference type="CDD" id="cd17916">
    <property type="entry name" value="DEXHc_UvrB"/>
    <property type="match status" value="1"/>
</dbReference>
<keyword evidence="6 12" id="KW-0228">DNA excision</keyword>
<dbReference type="Pfam" id="PF04851">
    <property type="entry name" value="ResIII"/>
    <property type="match status" value="1"/>
</dbReference>
<dbReference type="Pfam" id="PF00271">
    <property type="entry name" value="Helicase_C"/>
    <property type="match status" value="1"/>
</dbReference>
<evidence type="ECO:0000256" key="12">
    <source>
        <dbReference type="HAMAP-Rule" id="MF_00204"/>
    </source>
</evidence>
<dbReference type="Gene3D" id="3.40.50.300">
    <property type="entry name" value="P-loop containing nucleotide triphosphate hydrolases"/>
    <property type="match status" value="3"/>
</dbReference>
<evidence type="ECO:0000313" key="18">
    <source>
        <dbReference type="EMBL" id="PIT92253.1"/>
    </source>
</evidence>
<keyword evidence="4 12" id="KW-0547">Nucleotide-binding</keyword>
<evidence type="ECO:0000313" key="19">
    <source>
        <dbReference type="Proteomes" id="UP000228635"/>
    </source>
</evidence>
<comment type="caution">
    <text evidence="18">The sequence shown here is derived from an EMBL/GenBank/DDBJ whole genome shotgun (WGS) entry which is preliminary data.</text>
</comment>
<keyword evidence="9 12" id="KW-0234">DNA repair</keyword>
<dbReference type="InterPro" id="IPR036876">
    <property type="entry name" value="UVR_dom_sf"/>
</dbReference>
<dbReference type="Pfam" id="PF12344">
    <property type="entry name" value="UvrB"/>
    <property type="match status" value="1"/>
</dbReference>
<dbReference type="GO" id="GO:0005737">
    <property type="term" value="C:cytoplasm"/>
    <property type="evidence" value="ECO:0007669"/>
    <property type="project" value="UniProtKB-SubCell"/>
</dbReference>
<keyword evidence="7 12" id="KW-0067">ATP-binding</keyword>